<keyword evidence="4 7" id="KW-0812">Transmembrane</keyword>
<evidence type="ECO:0000259" key="9">
    <source>
        <dbReference type="Pfam" id="PF07715"/>
    </source>
</evidence>
<keyword evidence="10" id="KW-0675">Receptor</keyword>
<comment type="similarity">
    <text evidence="7">Belongs to the TonB-dependent receptor family.</text>
</comment>
<dbReference type="SUPFAM" id="SSF56935">
    <property type="entry name" value="Porins"/>
    <property type="match status" value="1"/>
</dbReference>
<dbReference type="Gene3D" id="2.40.170.20">
    <property type="entry name" value="TonB-dependent receptor, beta-barrel domain"/>
    <property type="match status" value="1"/>
</dbReference>
<keyword evidence="3 7" id="KW-1134">Transmembrane beta strand</keyword>
<evidence type="ECO:0000313" key="10">
    <source>
        <dbReference type="EMBL" id="MBR8537225.1"/>
    </source>
</evidence>
<dbReference type="NCBIfam" id="TIGR04056">
    <property type="entry name" value="OMP_RagA_SusC"/>
    <property type="match status" value="1"/>
</dbReference>
<dbReference type="GO" id="GO:0009279">
    <property type="term" value="C:cell outer membrane"/>
    <property type="evidence" value="ECO:0007669"/>
    <property type="project" value="UniProtKB-SubCell"/>
</dbReference>
<dbReference type="RefSeq" id="WP_212192250.1">
    <property type="nucleotide sequence ID" value="NZ_JAGTAR010000028.1"/>
</dbReference>
<dbReference type="Proteomes" id="UP000679220">
    <property type="component" value="Unassembled WGS sequence"/>
</dbReference>
<keyword evidence="6 7" id="KW-0998">Cell outer membrane</keyword>
<reference evidence="10" key="2">
    <citation type="submission" date="2021-04" db="EMBL/GenBank/DDBJ databases">
        <authorList>
            <person name="Zhang T."/>
            <person name="Zhang Y."/>
            <person name="Lu D."/>
            <person name="Zuo D."/>
            <person name="Du Z."/>
        </authorList>
    </citation>
    <scope>NUCLEOTIDE SEQUENCE</scope>
    <source>
        <strain evidence="10">JR1</strain>
    </source>
</reference>
<dbReference type="InterPro" id="IPR039426">
    <property type="entry name" value="TonB-dep_rcpt-like"/>
</dbReference>
<dbReference type="Pfam" id="PF13715">
    <property type="entry name" value="CarbopepD_reg_2"/>
    <property type="match status" value="1"/>
</dbReference>
<feature type="domain" description="TonB-dependent receptor plug" evidence="9">
    <location>
        <begin position="115"/>
        <end position="220"/>
    </location>
</feature>
<dbReference type="InterPro" id="IPR023996">
    <property type="entry name" value="TonB-dep_OMP_SusC/RagA"/>
</dbReference>
<dbReference type="InterPro" id="IPR008969">
    <property type="entry name" value="CarboxyPept-like_regulatory"/>
</dbReference>
<feature type="chain" id="PRO_5037636394" evidence="8">
    <location>
        <begin position="22"/>
        <end position="1008"/>
    </location>
</feature>
<dbReference type="InterPro" id="IPR036942">
    <property type="entry name" value="Beta-barrel_TonB_sf"/>
</dbReference>
<keyword evidence="8" id="KW-0732">Signal</keyword>
<dbReference type="SUPFAM" id="SSF49464">
    <property type="entry name" value="Carboxypeptidase regulatory domain-like"/>
    <property type="match status" value="1"/>
</dbReference>
<keyword evidence="2 7" id="KW-0813">Transport</keyword>
<keyword evidence="11" id="KW-1185">Reference proteome</keyword>
<dbReference type="InterPro" id="IPR012910">
    <property type="entry name" value="Plug_dom"/>
</dbReference>
<proteinExistence type="inferred from homology"/>
<dbReference type="EMBL" id="JAGTAR010000028">
    <property type="protein sequence ID" value="MBR8537225.1"/>
    <property type="molecule type" value="Genomic_DNA"/>
</dbReference>
<dbReference type="InterPro" id="IPR023997">
    <property type="entry name" value="TonB-dep_OMP_SusC/RagA_CS"/>
</dbReference>
<dbReference type="Gene3D" id="2.170.130.10">
    <property type="entry name" value="TonB-dependent receptor, plug domain"/>
    <property type="match status" value="1"/>
</dbReference>
<dbReference type="InterPro" id="IPR037066">
    <property type="entry name" value="Plug_dom_sf"/>
</dbReference>
<dbReference type="PROSITE" id="PS52016">
    <property type="entry name" value="TONB_DEPENDENT_REC_3"/>
    <property type="match status" value="1"/>
</dbReference>
<evidence type="ECO:0000256" key="6">
    <source>
        <dbReference type="ARBA" id="ARBA00023237"/>
    </source>
</evidence>
<evidence type="ECO:0000313" key="11">
    <source>
        <dbReference type="Proteomes" id="UP000679220"/>
    </source>
</evidence>
<sequence length="1008" mass="111201">MKRKILLSIIMVAGFCTQLLAQVAVTGKVTDAADGLPIIGANIIEKGTSNGTITDVNGEYSLTVADENSVLIFSFIGYSNLEIAVGSQTTINAVIKTDAADLDEVVVVGYGVQKKSHLTGAIAKVKNEGLDQIAVSQASEALVGKVSGVSIQTTDGTAGSEPTIRVRGVGSISADASPLIVVDGVVADFSEVNMNDVESIEVLKDAASAAIYGSRGGNGVIMITTKSGKEGKTVFSVNSYAGIRYTPKFEDTFATVSEWNEVVKANNGGELTDRMKYINELGTETDWRDVMFDGGMVQNYSLSARGGNENVKYYISGGYLDDEGVLLTDEFQKVNLLAKVDAKVNDWLTVGTRIAPTYSEKRDFPIGIHDAVRQSPWLPIRHDEHTIQYVDRNKYPDVQVGDYTFERHFDNYDFYGDGSDVDISTTSNANPYAKVVERDERVYDFRLSTNSYLKFKLAKGLNFKTSLALNYRVKQDVEFQGSEAHRNGASAMYSANDVDIYKKTVNENIFSYNRTFGDHEVSAVGGFAFEKWENKYSDMQGTGYEFDYIKTINAASVKSQAETFETSETLHSIISRMNYAYKGKYLASFSARWDGSSRFGEDTRYGFFPAGSFGWRVSEEDFLKSSELISNLKLSASYGLTGNKNGINLYQYLSNLQPTTAVIDGSKVTGFNPMNIANPNLGWEQSEEINLAVSLGLWNNRLNFNVDVYERNSVDLLLEQPMPGVTGFESATVNIGEVRNRGVELAVDGLILNNSLIKWDASANLTLNENELVDYADASGEINYIDSKRPAEYIALVGYPISSYYGYVYEKDIPQEYIKNPNYPINAESQDVYVKDLNGDGFIDEDDRAILGSPYPTVVWGVTNNFKVKNIDFSFTFQGAHGGKVRNMDPQYINNQFAGNMDYTSDFPDADKVVERIYTDKFVQDASYVTLRTINLGYALPKSWISKVGLSKARLYVSGQNLIYLMADDYTSFNPEGVTDDSNPLMGGYQRGAAPIAKTITFGVNLDF</sequence>
<evidence type="ECO:0000256" key="7">
    <source>
        <dbReference type="PROSITE-ProRule" id="PRU01360"/>
    </source>
</evidence>
<dbReference type="Pfam" id="PF07715">
    <property type="entry name" value="Plug"/>
    <property type="match status" value="1"/>
</dbReference>
<evidence type="ECO:0000256" key="2">
    <source>
        <dbReference type="ARBA" id="ARBA00022448"/>
    </source>
</evidence>
<evidence type="ECO:0000256" key="1">
    <source>
        <dbReference type="ARBA" id="ARBA00004571"/>
    </source>
</evidence>
<evidence type="ECO:0000256" key="4">
    <source>
        <dbReference type="ARBA" id="ARBA00022692"/>
    </source>
</evidence>
<accession>A0A941IYQ1</accession>
<evidence type="ECO:0000256" key="5">
    <source>
        <dbReference type="ARBA" id="ARBA00023136"/>
    </source>
</evidence>
<dbReference type="Gene3D" id="2.60.40.1120">
    <property type="entry name" value="Carboxypeptidase-like, regulatory domain"/>
    <property type="match status" value="1"/>
</dbReference>
<comment type="subcellular location">
    <subcellularLocation>
        <location evidence="1 7">Cell outer membrane</location>
        <topology evidence="1 7">Multi-pass membrane protein</topology>
    </subcellularLocation>
</comment>
<evidence type="ECO:0000256" key="3">
    <source>
        <dbReference type="ARBA" id="ARBA00022452"/>
    </source>
</evidence>
<comment type="caution">
    <text evidence="10">The sequence shown here is derived from an EMBL/GenBank/DDBJ whole genome shotgun (WGS) entry which is preliminary data.</text>
</comment>
<dbReference type="AlphaFoldDB" id="A0A941IYQ1"/>
<reference evidence="10" key="1">
    <citation type="journal article" date="2018" name="Int. J. Syst. Evol. Microbiol.">
        <title>Carboxylicivirga sediminis sp. nov., isolated from coastal sediment.</title>
        <authorList>
            <person name="Wang F.Q."/>
            <person name="Ren L.H."/>
            <person name="Zou R.J."/>
            <person name="Sun Y.Z."/>
            <person name="Liu X.J."/>
            <person name="Jiang F."/>
            <person name="Liu L.J."/>
        </authorList>
    </citation>
    <scope>NUCLEOTIDE SEQUENCE</scope>
    <source>
        <strain evidence="10">JR1</strain>
    </source>
</reference>
<keyword evidence="5 7" id="KW-0472">Membrane</keyword>
<gene>
    <name evidence="10" type="ORF">KDU71_16775</name>
</gene>
<dbReference type="NCBIfam" id="TIGR04057">
    <property type="entry name" value="SusC_RagA_signa"/>
    <property type="match status" value="1"/>
</dbReference>
<feature type="signal peptide" evidence="8">
    <location>
        <begin position="1"/>
        <end position="21"/>
    </location>
</feature>
<protein>
    <submittedName>
        <fullName evidence="10">TonB-dependent receptor</fullName>
    </submittedName>
</protein>
<evidence type="ECO:0000256" key="8">
    <source>
        <dbReference type="SAM" id="SignalP"/>
    </source>
</evidence>
<name>A0A941IYQ1_9BACT</name>
<organism evidence="10 11">
    <name type="scientific">Carboxylicivirga sediminis</name>
    <dbReference type="NCBI Taxonomy" id="2006564"/>
    <lineage>
        <taxon>Bacteria</taxon>
        <taxon>Pseudomonadati</taxon>
        <taxon>Bacteroidota</taxon>
        <taxon>Bacteroidia</taxon>
        <taxon>Marinilabiliales</taxon>
        <taxon>Marinilabiliaceae</taxon>
        <taxon>Carboxylicivirga</taxon>
    </lineage>
</organism>